<dbReference type="GO" id="GO:0016787">
    <property type="term" value="F:hydrolase activity"/>
    <property type="evidence" value="ECO:0007669"/>
    <property type="project" value="InterPro"/>
</dbReference>
<dbReference type="InterPro" id="IPR029052">
    <property type="entry name" value="Metallo-depent_PP-like"/>
</dbReference>
<dbReference type="InterPro" id="IPR004843">
    <property type="entry name" value="Calcineurin-like_PHP"/>
</dbReference>
<dbReference type="SUPFAM" id="SSF56300">
    <property type="entry name" value="Metallo-dependent phosphatases"/>
    <property type="match status" value="1"/>
</dbReference>
<dbReference type="PANTHER" id="PTHR43143">
    <property type="entry name" value="METALLOPHOSPHOESTERASE, CALCINEURIN SUPERFAMILY"/>
    <property type="match status" value="1"/>
</dbReference>
<dbReference type="PANTHER" id="PTHR43143:SF1">
    <property type="entry name" value="SERINE_THREONINE-PROTEIN PHOSPHATASE CPPED1"/>
    <property type="match status" value="1"/>
</dbReference>
<organism evidence="2">
    <name type="scientific">Catovirus CTV1</name>
    <dbReference type="NCBI Taxonomy" id="1977631"/>
    <lineage>
        <taxon>Viruses</taxon>
        <taxon>Varidnaviria</taxon>
        <taxon>Bamfordvirae</taxon>
        <taxon>Nucleocytoviricota</taxon>
        <taxon>Megaviricetes</taxon>
        <taxon>Imitervirales</taxon>
        <taxon>Mimiviridae</taxon>
        <taxon>Klosneuvirinae</taxon>
        <taxon>Catovirus</taxon>
    </lineage>
</organism>
<dbReference type="EMBL" id="KY684083">
    <property type="protein sequence ID" value="ARF08382.1"/>
    <property type="molecule type" value="Genomic_DNA"/>
</dbReference>
<protein>
    <recommendedName>
        <fullName evidence="1">Calcineurin-like phosphoesterase domain-containing protein</fullName>
    </recommendedName>
</protein>
<name>A0A1V0S9K2_9VIRU</name>
<accession>A0A1V0S9K2</accession>
<dbReference type="Gene3D" id="3.60.21.10">
    <property type="match status" value="1"/>
</dbReference>
<feature type="domain" description="Calcineurin-like phosphoesterase" evidence="1">
    <location>
        <begin position="3"/>
        <end position="209"/>
    </location>
</feature>
<reference evidence="2" key="1">
    <citation type="journal article" date="2017" name="Science">
        <title>Giant viruses with an expanded complement of translation system components.</title>
        <authorList>
            <person name="Schulz F."/>
            <person name="Yutin N."/>
            <person name="Ivanova N.N."/>
            <person name="Ortega D.R."/>
            <person name="Lee T.K."/>
            <person name="Vierheilig J."/>
            <person name="Daims H."/>
            <person name="Horn M."/>
            <person name="Wagner M."/>
            <person name="Jensen G.J."/>
            <person name="Kyrpides N.C."/>
            <person name="Koonin E.V."/>
            <person name="Woyke T."/>
        </authorList>
    </citation>
    <scope>NUCLEOTIDE SEQUENCE</scope>
    <source>
        <strain evidence="2">CTV1</strain>
    </source>
</reference>
<evidence type="ECO:0000259" key="1">
    <source>
        <dbReference type="Pfam" id="PF00149"/>
    </source>
</evidence>
<proteinExistence type="predicted"/>
<evidence type="ECO:0000313" key="2">
    <source>
        <dbReference type="EMBL" id="ARF08382.1"/>
    </source>
</evidence>
<sequence length="250" mass="29473">MVKFIVTGDIQVGNPSQEVNKRGFLESCNKISPKFVIHAGDITDLGENGNLINYLWYVMANNCWYPCLQKPHKKGWGFYPPKQLTEYKEKFVDKLSKDIELLECLGNHDLYSYPIQPVKKYITSKFGNTYYKKQYGSLSVYSLDVYPNKEISDWLYQNISENKNAPYVCFFHYPITGPLSDWWKEEEKEYFYNKIKGSNCLALYVGHTHGSAMYRYHEFEQYDGSGDSFWFVEYDDETQKINHTQLYNIQ</sequence>
<gene>
    <name evidence="2" type="ORF">Catovirus_1_432</name>
</gene>
<dbReference type="InterPro" id="IPR051918">
    <property type="entry name" value="STPP_CPPED1"/>
</dbReference>
<dbReference type="Pfam" id="PF00149">
    <property type="entry name" value="Metallophos"/>
    <property type="match status" value="1"/>
</dbReference>